<feature type="compositionally biased region" description="Low complexity" evidence="1">
    <location>
        <begin position="1040"/>
        <end position="1051"/>
    </location>
</feature>
<dbReference type="EMBL" id="SJOL01006586">
    <property type="protein sequence ID" value="TGZ64843.1"/>
    <property type="molecule type" value="Genomic_DNA"/>
</dbReference>
<accession>A0A4S2LME8</accession>
<evidence type="ECO:0008006" key="4">
    <source>
        <dbReference type="Google" id="ProtNLM"/>
    </source>
</evidence>
<proteinExistence type="predicted"/>
<feature type="region of interest" description="Disordered" evidence="1">
    <location>
        <begin position="120"/>
        <end position="236"/>
    </location>
</feature>
<organism evidence="2 3">
    <name type="scientific">Opisthorchis felineus</name>
    <dbReference type="NCBI Taxonomy" id="147828"/>
    <lineage>
        <taxon>Eukaryota</taxon>
        <taxon>Metazoa</taxon>
        <taxon>Spiralia</taxon>
        <taxon>Lophotrochozoa</taxon>
        <taxon>Platyhelminthes</taxon>
        <taxon>Trematoda</taxon>
        <taxon>Digenea</taxon>
        <taxon>Opisthorchiida</taxon>
        <taxon>Opisthorchiata</taxon>
        <taxon>Opisthorchiidae</taxon>
        <taxon>Opisthorchis</taxon>
    </lineage>
</organism>
<evidence type="ECO:0000256" key="1">
    <source>
        <dbReference type="SAM" id="MobiDB-lite"/>
    </source>
</evidence>
<evidence type="ECO:0000313" key="3">
    <source>
        <dbReference type="Proteomes" id="UP000308267"/>
    </source>
</evidence>
<evidence type="ECO:0000313" key="2">
    <source>
        <dbReference type="EMBL" id="TGZ64843.1"/>
    </source>
</evidence>
<feature type="compositionally biased region" description="Basic and acidic residues" evidence="1">
    <location>
        <begin position="820"/>
        <end position="837"/>
    </location>
</feature>
<feature type="region of interest" description="Disordered" evidence="1">
    <location>
        <begin position="627"/>
        <end position="708"/>
    </location>
</feature>
<feature type="region of interest" description="Disordered" evidence="1">
    <location>
        <begin position="1040"/>
        <end position="1059"/>
    </location>
</feature>
<dbReference type="AlphaFoldDB" id="A0A4S2LME8"/>
<name>A0A4S2LME8_OPIFE</name>
<comment type="caution">
    <text evidence="2">The sequence shown here is derived from an EMBL/GenBank/DDBJ whole genome shotgun (WGS) entry which is preliminary data.</text>
</comment>
<reference evidence="2 3" key="1">
    <citation type="journal article" date="2019" name="BMC Genomics">
        <title>New insights from Opisthorchis felineus genome: update on genomics of the epidemiologically important liver flukes.</title>
        <authorList>
            <person name="Ershov N.I."/>
            <person name="Mordvinov V.A."/>
            <person name="Prokhortchouk E.B."/>
            <person name="Pakharukova M.Y."/>
            <person name="Gunbin K.V."/>
            <person name="Ustyantsev K."/>
            <person name="Genaev M.A."/>
            <person name="Blinov A.G."/>
            <person name="Mazur A."/>
            <person name="Boulygina E."/>
            <person name="Tsygankova S."/>
            <person name="Khrameeva E."/>
            <person name="Chekanov N."/>
            <person name="Fan G."/>
            <person name="Xiao A."/>
            <person name="Zhang H."/>
            <person name="Xu X."/>
            <person name="Yang H."/>
            <person name="Solovyev V."/>
            <person name="Lee S.M."/>
            <person name="Liu X."/>
            <person name="Afonnikov D.A."/>
            <person name="Skryabin K.G."/>
        </authorList>
    </citation>
    <scope>NUCLEOTIDE SEQUENCE [LARGE SCALE GENOMIC DNA]</scope>
    <source>
        <strain evidence="2">AK-0245</strain>
        <tissue evidence="2">Whole organism</tissue>
    </source>
</reference>
<feature type="region of interest" description="Disordered" evidence="1">
    <location>
        <begin position="810"/>
        <end position="866"/>
    </location>
</feature>
<feature type="compositionally biased region" description="Basic and acidic residues" evidence="1">
    <location>
        <begin position="845"/>
        <end position="854"/>
    </location>
</feature>
<feature type="compositionally biased region" description="Polar residues" evidence="1">
    <location>
        <begin position="196"/>
        <end position="206"/>
    </location>
</feature>
<dbReference type="Proteomes" id="UP000308267">
    <property type="component" value="Unassembled WGS sequence"/>
</dbReference>
<sequence>MGLGGALVDGIIFHYSRVNGQLLKSKRWAYVSNDSLFIFPDVCNPNTCYRVYLVQADLGISYEEDDTPWITITERNNATYFIQPERSYDFNKWFNALQEASECKGLVFGSSKVRDVRTPQFPTTTEWDQNERREGRSIKHSQSSRRKPSLRDSPVVQGGRAPGRQANPVWSEPQEQRRISADRPIPPARPRHRKLTSTPTIGNTAIPQLDEEPPPRPPRSSTALHTVKEHPSMKDSEIAVTKPLSELQSRYPVSGLAKRMSISASDLFGKSRDELILLLLQLNREKANLQRWFDYFSKQIELIQAEKGGTPAAEEELSAIRVELADVTGQLRLSEPMVKFLGNMLRMGDLYAGDDVMFASEYRKHLLSENELVPPKDSINFARAVEAQDVARSLDASRRQSEINSGHATPAVDDSANLASWIAEKGAADYTPTRLSNSVSSSKTSIKQWPEPTTFRQKRMQLESELADLEALCEPHDIIHQELRATQKSLRQFEPIRPRENMNLIGPSATLLRRIKGDPRGRRSSIPSIGGSLGRANQFLYEKDQFCIANDDLDFHDPTLGEQEKRGSWRPRRYLSTTYQSGCFTPISALTREDSIKRFRSIPEHLNLLGSSKYQLDFRRSQTYDWGSGRLLPTTDDPTNEMPTKFSPVRSVQYRSGCRARSSLESRVQPTGELYNTHPDGRTSNAQSREERHRSGQRTSYSSKAVEEGVSDLMGRHIRRRSSALTDDLDSYLGYRRNTDDQWQPPSNVSLVSSQVREKPVSLDVRKSDSFGDSENIYGNLSIAPRQKEKERSSQLDGYIEDRLISYGPPVFSKQYQPESRTRKPDENSIRHYRTEDNLVAPRQRFAEESESRYKSKTPNAEPFQMIDNGAKYELEDDGESATLFSTDSDIPSNLFLRDVPLQSGRPQSGGDSRPIGHTKQNTKRLQSPDGVVVPNYLEPENEDYPFTTESVESVFAPPEPMNIGARYVPSPPAGEPTDPEYRQNKEKRLSALRDVLLRQSLASDCEVDVGDPATQLSPTSRIKRHSQLLDMQEQLAKEAASSVAAFSSRSYTGPPVNA</sequence>
<feature type="compositionally biased region" description="Basic and acidic residues" evidence="1">
    <location>
        <begin position="226"/>
        <end position="236"/>
    </location>
</feature>
<dbReference type="SUPFAM" id="SSF50729">
    <property type="entry name" value="PH domain-like"/>
    <property type="match status" value="1"/>
</dbReference>
<feature type="region of interest" description="Disordered" evidence="1">
    <location>
        <begin position="957"/>
        <end position="985"/>
    </location>
</feature>
<protein>
    <recommendedName>
        <fullName evidence="4">PH domain-containing protein</fullName>
    </recommendedName>
</protein>
<dbReference type="OrthoDB" id="43122at2759"/>
<feature type="compositionally biased region" description="Basic residues" evidence="1">
    <location>
        <begin position="138"/>
        <end position="148"/>
    </location>
</feature>
<keyword evidence="3" id="KW-1185">Reference proteome</keyword>
<feature type="region of interest" description="Disordered" evidence="1">
    <location>
        <begin position="900"/>
        <end position="931"/>
    </location>
</feature>
<gene>
    <name evidence="2" type="ORF">CRM22_006144</name>
</gene>